<dbReference type="PANTHER" id="PTHR30290">
    <property type="entry name" value="PERIPLASMIC BINDING COMPONENT OF ABC TRANSPORTER"/>
    <property type="match status" value="1"/>
</dbReference>
<evidence type="ECO:0000256" key="2">
    <source>
        <dbReference type="SAM" id="SignalP"/>
    </source>
</evidence>
<feature type="chain" id="PRO_5046738944" evidence="2">
    <location>
        <begin position="25"/>
        <end position="554"/>
    </location>
</feature>
<dbReference type="PIRSF" id="PIRSF002741">
    <property type="entry name" value="MppA"/>
    <property type="match status" value="1"/>
</dbReference>
<proteinExistence type="predicted"/>
<evidence type="ECO:0000313" key="5">
    <source>
        <dbReference type="Proteomes" id="UP001519332"/>
    </source>
</evidence>
<feature type="region of interest" description="Disordered" evidence="1">
    <location>
        <begin position="27"/>
        <end position="62"/>
    </location>
</feature>
<dbReference type="Gene3D" id="3.40.190.10">
    <property type="entry name" value="Periplasmic binding protein-like II"/>
    <property type="match status" value="1"/>
</dbReference>
<dbReference type="InterPro" id="IPR000914">
    <property type="entry name" value="SBP_5_dom"/>
</dbReference>
<dbReference type="PROSITE" id="PS51257">
    <property type="entry name" value="PROKAR_LIPOPROTEIN"/>
    <property type="match status" value="1"/>
</dbReference>
<feature type="region of interest" description="Disordered" evidence="1">
    <location>
        <begin position="153"/>
        <end position="176"/>
    </location>
</feature>
<gene>
    <name evidence="4" type="ORF">JOF56_001308</name>
</gene>
<evidence type="ECO:0000256" key="1">
    <source>
        <dbReference type="SAM" id="MobiDB-lite"/>
    </source>
</evidence>
<dbReference type="PANTHER" id="PTHR30290:SF83">
    <property type="entry name" value="ABC TRANSPORTER SUBSTRATE-BINDING PROTEIN"/>
    <property type="match status" value="1"/>
</dbReference>
<dbReference type="Gene3D" id="3.10.105.10">
    <property type="entry name" value="Dipeptide-binding Protein, Domain 3"/>
    <property type="match status" value="1"/>
</dbReference>
<accession>A0ABS4T946</accession>
<dbReference type="EMBL" id="JAGINW010000001">
    <property type="protein sequence ID" value="MBP2320923.1"/>
    <property type="molecule type" value="Genomic_DNA"/>
</dbReference>
<dbReference type="Pfam" id="PF00496">
    <property type="entry name" value="SBP_bac_5"/>
    <property type="match status" value="1"/>
</dbReference>
<dbReference type="Gene3D" id="3.90.76.10">
    <property type="entry name" value="Dipeptide-binding Protein, Domain 1"/>
    <property type="match status" value="1"/>
</dbReference>
<keyword evidence="5" id="KW-1185">Reference proteome</keyword>
<feature type="domain" description="Solute-binding protein family 5" evidence="3">
    <location>
        <begin position="91"/>
        <end position="476"/>
    </location>
</feature>
<feature type="compositionally biased region" description="Low complexity" evidence="1">
    <location>
        <begin position="30"/>
        <end position="46"/>
    </location>
</feature>
<sequence length="554" mass="59364">MRKPRLVVLTATPLALALALSACGSGGSGTSTSNTPNAGSGNTNGALSIYGTEPETDMLPANATDAGSAKMQEAIYSKLVGFKPEDGATYNEVAESIQSPDSKVWTIKLKKGFKFHDGTEVKAKNFVDAWNWGANSKNAQLAASFFEDIQGYKDVHTEDPDGPSGPQKAPAPATDKMSGLKVVDDLTFEVTLNGPFSVFPSKIGYTPFAPLPDKFFADPEGFAKAPIGNGPLKFVSRTPNTDIKLTRFDDYSGTKKVNFKDLTIKIYAAQEAAYKDLLSDNLDFMEALPPSAKAGGKYEKDLGDQVLKANLLSVSALAVPEYVPAYKNPDVRKAISMAINREQITKTVLQGTYVPADGLVPEGIEGYEKGTCGEACVYDPAKAKALWDTVKGSFPGKITIMSNADGGRKEPLEAACNSIKNALGAECEFLPATNFGQFRQVVNGRQLTGLSRSDWSADYPSIENFLVPIVKTGGSSNDAKYSNPEVDKLLEQAGTTADKAASIKLYQQASKLAIKELPKIPTWVEKGIGARSKKLSAAQLNFKRQLEYSSVVVK</sequence>
<evidence type="ECO:0000259" key="3">
    <source>
        <dbReference type="Pfam" id="PF00496"/>
    </source>
</evidence>
<dbReference type="RefSeq" id="WP_209635463.1">
    <property type="nucleotide sequence ID" value="NZ_JAGINW010000001.1"/>
</dbReference>
<evidence type="ECO:0000313" key="4">
    <source>
        <dbReference type="EMBL" id="MBP2320923.1"/>
    </source>
</evidence>
<reference evidence="4 5" key="1">
    <citation type="submission" date="2021-03" db="EMBL/GenBank/DDBJ databases">
        <title>Sequencing the genomes of 1000 actinobacteria strains.</title>
        <authorList>
            <person name="Klenk H.-P."/>
        </authorList>
    </citation>
    <scope>NUCLEOTIDE SEQUENCE [LARGE SCALE GENOMIC DNA]</scope>
    <source>
        <strain evidence="4 5">DSM 46670</strain>
    </source>
</reference>
<comment type="caution">
    <text evidence="4">The sequence shown here is derived from an EMBL/GenBank/DDBJ whole genome shotgun (WGS) entry which is preliminary data.</text>
</comment>
<dbReference type="InterPro" id="IPR030678">
    <property type="entry name" value="Peptide/Ni-bd"/>
</dbReference>
<organism evidence="4 5">
    <name type="scientific">Kibdelosporangium banguiense</name>
    <dbReference type="NCBI Taxonomy" id="1365924"/>
    <lineage>
        <taxon>Bacteria</taxon>
        <taxon>Bacillati</taxon>
        <taxon>Actinomycetota</taxon>
        <taxon>Actinomycetes</taxon>
        <taxon>Pseudonocardiales</taxon>
        <taxon>Pseudonocardiaceae</taxon>
        <taxon>Kibdelosporangium</taxon>
    </lineage>
</organism>
<dbReference type="InterPro" id="IPR039424">
    <property type="entry name" value="SBP_5"/>
</dbReference>
<dbReference type="SUPFAM" id="SSF53850">
    <property type="entry name" value="Periplasmic binding protein-like II"/>
    <property type="match status" value="1"/>
</dbReference>
<keyword evidence="2" id="KW-0732">Signal</keyword>
<name>A0ABS4T946_9PSEU</name>
<feature type="signal peptide" evidence="2">
    <location>
        <begin position="1"/>
        <end position="24"/>
    </location>
</feature>
<dbReference type="Proteomes" id="UP001519332">
    <property type="component" value="Unassembled WGS sequence"/>
</dbReference>
<protein>
    <submittedName>
        <fullName evidence="4">Oligopeptide transport system substrate-binding protein</fullName>
    </submittedName>
</protein>
<dbReference type="CDD" id="cd00995">
    <property type="entry name" value="PBP2_NikA_DppA_OppA_like"/>
    <property type="match status" value="1"/>
</dbReference>